<dbReference type="PANTHER" id="PTHR32039:SF7">
    <property type="entry name" value="COMPETENCE PROTEIN COMM"/>
    <property type="match status" value="1"/>
</dbReference>
<proteinExistence type="inferred from homology"/>
<dbReference type="InterPro" id="IPR020568">
    <property type="entry name" value="Ribosomal_Su5_D2-typ_SF"/>
</dbReference>
<dbReference type="NCBIfam" id="TIGR00368">
    <property type="entry name" value="YifB family Mg chelatase-like AAA ATPase"/>
    <property type="match status" value="1"/>
</dbReference>
<sequence>MTTTNSIGLQGLDGYLVEAEVHQLPGPPSVQVIGLPDAAVKESRERVVSALHSAGIDLPEKKIIIHLAPADQKKNGPAFDLAIAIALMRTLGQLEAPIPPRTAFLGALSLSGDIRPVTGTLPAVLAAKNQGIDTLYLPAGASLPLDRIEGIKLRFVSHLNDVCADLTGTMPLASLSEPAAPEAACEPEALRTDFSAIYGQVEAKRALEIAAAGGHHLLFSGPPGCGKSLLAESFPTLLPPLAKDAQLEVMSLYELAGTAPPDLPHPPFRSPHHTASAVSLTGGGASPKPGEISLAHHGVLFLDEMAEFPKKTLDMLRQPLEAGVIAISRVQAAVTYPARFQLLGAINPCPCGYLGARHHYCTCTPKQRNAYQLRLSGPVRDRFDLTLQLKQAALATEPPAESSASVRARVIAARDLQYKRYGSLQLNAHAPLETLQPGGVKNTPAIFNREQLSNRTQVKILRIARTIADLTGSEQITDTALNEALHFSEAGSALQLP</sequence>
<dbReference type="Proteomes" id="UP000242310">
    <property type="component" value="Unassembled WGS sequence"/>
</dbReference>
<dbReference type="CDD" id="cd00009">
    <property type="entry name" value="AAA"/>
    <property type="match status" value="1"/>
</dbReference>
<gene>
    <name evidence="4" type="ORF">B0H94_1047</name>
</gene>
<dbReference type="InterPro" id="IPR025158">
    <property type="entry name" value="Mg_chelat-rel_C"/>
</dbReference>
<dbReference type="PANTHER" id="PTHR32039">
    <property type="entry name" value="MAGNESIUM-CHELATASE SUBUNIT CHLI"/>
    <property type="match status" value="1"/>
</dbReference>
<keyword evidence="5" id="KW-1185">Reference proteome</keyword>
<dbReference type="AlphaFoldDB" id="A0A2P8HQC3"/>
<dbReference type="GO" id="GO:0005524">
    <property type="term" value="F:ATP binding"/>
    <property type="evidence" value="ECO:0007669"/>
    <property type="project" value="InterPro"/>
</dbReference>
<dbReference type="Pfam" id="PF13335">
    <property type="entry name" value="Mg_chelatase_C"/>
    <property type="match status" value="1"/>
</dbReference>
<dbReference type="InterPro" id="IPR045006">
    <property type="entry name" value="CHLI-like"/>
</dbReference>
<feature type="region of interest" description="Disordered" evidence="2">
    <location>
        <begin position="261"/>
        <end position="285"/>
    </location>
</feature>
<dbReference type="OrthoDB" id="9813147at2"/>
<evidence type="ECO:0000256" key="1">
    <source>
        <dbReference type="ARBA" id="ARBA00006354"/>
    </source>
</evidence>
<dbReference type="InterPro" id="IPR027417">
    <property type="entry name" value="P-loop_NTPase"/>
</dbReference>
<dbReference type="Gene3D" id="3.30.230.10">
    <property type="match status" value="1"/>
</dbReference>
<dbReference type="SUPFAM" id="SSF52540">
    <property type="entry name" value="P-loop containing nucleoside triphosphate hydrolases"/>
    <property type="match status" value="1"/>
</dbReference>
<evidence type="ECO:0000259" key="3">
    <source>
        <dbReference type="SMART" id="SM00382"/>
    </source>
</evidence>
<dbReference type="Gene3D" id="3.40.50.300">
    <property type="entry name" value="P-loop containing nucleotide triphosphate hydrolases"/>
    <property type="match status" value="1"/>
</dbReference>
<evidence type="ECO:0000313" key="5">
    <source>
        <dbReference type="Proteomes" id="UP000242310"/>
    </source>
</evidence>
<dbReference type="InterPro" id="IPR003593">
    <property type="entry name" value="AAA+_ATPase"/>
</dbReference>
<dbReference type="SUPFAM" id="SSF54211">
    <property type="entry name" value="Ribosomal protein S5 domain 2-like"/>
    <property type="match status" value="1"/>
</dbReference>
<name>A0A2P8HQC3_9BACI</name>
<dbReference type="InterPro" id="IPR004482">
    <property type="entry name" value="Mg_chelat-rel"/>
</dbReference>
<accession>A0A2P8HQC3</accession>
<dbReference type="Pfam" id="PF01078">
    <property type="entry name" value="Mg_chelatase"/>
    <property type="match status" value="1"/>
</dbReference>
<comment type="similarity">
    <text evidence="1">Belongs to the Mg-chelatase subunits D/I family. ComM subfamily.</text>
</comment>
<dbReference type="SMART" id="SM00382">
    <property type="entry name" value="AAA"/>
    <property type="match status" value="1"/>
</dbReference>
<dbReference type="InterPro" id="IPR000523">
    <property type="entry name" value="Mg_chelatse_chII-like_cat_dom"/>
</dbReference>
<dbReference type="RefSeq" id="WP_106587980.1">
    <property type="nucleotide sequence ID" value="NZ_PYAV01000004.1"/>
</dbReference>
<protein>
    <submittedName>
        <fullName evidence="4">Magnesium chelatase family protein</fullName>
    </submittedName>
</protein>
<organism evidence="4 5">
    <name type="scientific">Salsuginibacillus halophilus</name>
    <dbReference type="NCBI Taxonomy" id="517424"/>
    <lineage>
        <taxon>Bacteria</taxon>
        <taxon>Bacillati</taxon>
        <taxon>Bacillota</taxon>
        <taxon>Bacilli</taxon>
        <taxon>Bacillales</taxon>
        <taxon>Bacillaceae</taxon>
        <taxon>Salsuginibacillus</taxon>
    </lineage>
</organism>
<evidence type="ECO:0000313" key="4">
    <source>
        <dbReference type="EMBL" id="PSL48407.1"/>
    </source>
</evidence>
<dbReference type="Pfam" id="PF13541">
    <property type="entry name" value="ChlI"/>
    <property type="match status" value="1"/>
</dbReference>
<dbReference type="EMBL" id="PYAV01000004">
    <property type="protein sequence ID" value="PSL48407.1"/>
    <property type="molecule type" value="Genomic_DNA"/>
</dbReference>
<dbReference type="InterPro" id="IPR014721">
    <property type="entry name" value="Ribsml_uS5_D2-typ_fold_subgr"/>
</dbReference>
<evidence type="ECO:0000256" key="2">
    <source>
        <dbReference type="SAM" id="MobiDB-lite"/>
    </source>
</evidence>
<reference evidence="4 5" key="1">
    <citation type="submission" date="2018-03" db="EMBL/GenBank/DDBJ databases">
        <title>Genomic Encyclopedia of Type Strains, Phase III (KMG-III): the genomes of soil and plant-associated and newly described type strains.</title>
        <authorList>
            <person name="Whitman W."/>
        </authorList>
    </citation>
    <scope>NUCLEOTIDE SEQUENCE [LARGE SCALE GENOMIC DNA]</scope>
    <source>
        <strain evidence="4 5">CGMCC 1.07653</strain>
    </source>
</reference>
<comment type="caution">
    <text evidence="4">The sequence shown here is derived from an EMBL/GenBank/DDBJ whole genome shotgun (WGS) entry which is preliminary data.</text>
</comment>
<feature type="domain" description="AAA+ ATPase" evidence="3">
    <location>
        <begin position="213"/>
        <end position="349"/>
    </location>
</feature>